<dbReference type="HOGENOM" id="CLU_071578_1_0_5"/>
<dbReference type="RefSeq" id="WP_052115328.1">
    <property type="nucleotide sequence ID" value="NZ_KN293980.1"/>
</dbReference>
<dbReference type="PANTHER" id="PTHR47894">
    <property type="entry name" value="HTH-TYPE TRANSCRIPTIONAL REGULATOR GADX"/>
    <property type="match status" value="1"/>
</dbReference>
<dbReference type="InterPro" id="IPR020449">
    <property type="entry name" value="Tscrpt_reg_AraC-type_HTH"/>
</dbReference>
<dbReference type="eggNOG" id="COG2207">
    <property type="taxonomic scope" value="Bacteria"/>
</dbReference>
<protein>
    <submittedName>
        <fullName evidence="5">AraC-type DNA-binding domain protein-containing protein</fullName>
    </submittedName>
</protein>
<evidence type="ECO:0000313" key="5">
    <source>
        <dbReference type="EMBL" id="KGM87468.1"/>
    </source>
</evidence>
<dbReference type="AlphaFoldDB" id="A0A0A0HMZ8"/>
<dbReference type="GO" id="GO:0000976">
    <property type="term" value="F:transcription cis-regulatory region binding"/>
    <property type="evidence" value="ECO:0007669"/>
    <property type="project" value="TreeGrafter"/>
</dbReference>
<dbReference type="InterPro" id="IPR018062">
    <property type="entry name" value="HTH_AraC-typ_CS"/>
</dbReference>
<dbReference type="SUPFAM" id="SSF46689">
    <property type="entry name" value="Homeodomain-like"/>
    <property type="match status" value="1"/>
</dbReference>
<accession>A0A0A0HMZ8</accession>
<dbReference type="PATRIC" id="fig|1288298.3.peg.2213"/>
<dbReference type="Pfam" id="PF12833">
    <property type="entry name" value="HTH_18"/>
    <property type="match status" value="1"/>
</dbReference>
<dbReference type="PANTHER" id="PTHR47894:SF4">
    <property type="entry name" value="HTH-TYPE TRANSCRIPTIONAL REGULATOR GADX"/>
    <property type="match status" value="1"/>
</dbReference>
<evidence type="ECO:0000256" key="2">
    <source>
        <dbReference type="ARBA" id="ARBA00023125"/>
    </source>
</evidence>
<proteinExistence type="predicted"/>
<evidence type="ECO:0000313" key="6">
    <source>
        <dbReference type="Proteomes" id="UP000030021"/>
    </source>
</evidence>
<comment type="caution">
    <text evidence="5">The sequence shown here is derived from an EMBL/GenBank/DDBJ whole genome shotgun (WGS) entry which is preliminary data.</text>
</comment>
<dbReference type="EMBL" id="AONH01000013">
    <property type="protein sequence ID" value="KGM87468.1"/>
    <property type="molecule type" value="Genomic_DNA"/>
</dbReference>
<dbReference type="GO" id="GO:0005829">
    <property type="term" value="C:cytosol"/>
    <property type="evidence" value="ECO:0007669"/>
    <property type="project" value="TreeGrafter"/>
</dbReference>
<keyword evidence="1" id="KW-0805">Transcription regulation</keyword>
<keyword evidence="2 5" id="KW-0238">DNA-binding</keyword>
<sequence length="300" mass="34462">MTEHNIMSRLEKSMITAFLSGQTSRVFWINGCQQAQTITRMDISAPMLMFPIIGQKRIIADRQTYGTQAGEVLLLPKGIRCDVENIPEAGQSRFLGASLVFDRQTLDLFDKAYSDRLKDWDLTPKWKAVGSNEVYSLIADWITHDQNYPADLTQARHRLVEILLILARQGLAGNLLLSHSETLSERITSHFKTDLSRDWSVKDLTKTLAMSERTLRRRLQSERTGFRELLEDTRLNQGVERVISSDMPIGQIAFECGYQSQSRFAERFRLRFSMSPTELRATQKRPIADLVSLDRHRARN</sequence>
<dbReference type="InterPro" id="IPR018060">
    <property type="entry name" value="HTH_AraC"/>
</dbReference>
<feature type="domain" description="HTH araC/xylS-type" evidence="4">
    <location>
        <begin position="185"/>
        <end position="282"/>
    </location>
</feature>
<gene>
    <name evidence="5" type="ORF">rosmuc_02202</name>
</gene>
<dbReference type="GO" id="GO:0003700">
    <property type="term" value="F:DNA-binding transcription factor activity"/>
    <property type="evidence" value="ECO:0007669"/>
    <property type="project" value="InterPro"/>
</dbReference>
<dbReference type="SMART" id="SM00342">
    <property type="entry name" value="HTH_ARAC"/>
    <property type="match status" value="1"/>
</dbReference>
<evidence type="ECO:0000256" key="1">
    <source>
        <dbReference type="ARBA" id="ARBA00023015"/>
    </source>
</evidence>
<evidence type="ECO:0000259" key="4">
    <source>
        <dbReference type="PROSITE" id="PS01124"/>
    </source>
</evidence>
<evidence type="ECO:0000256" key="3">
    <source>
        <dbReference type="ARBA" id="ARBA00023163"/>
    </source>
</evidence>
<dbReference type="InterPro" id="IPR009057">
    <property type="entry name" value="Homeodomain-like_sf"/>
</dbReference>
<dbReference type="Gene3D" id="1.10.10.60">
    <property type="entry name" value="Homeodomain-like"/>
    <property type="match status" value="1"/>
</dbReference>
<name>A0A0A0HMZ8_9RHOB</name>
<dbReference type="Proteomes" id="UP000030021">
    <property type="component" value="Unassembled WGS sequence"/>
</dbReference>
<keyword evidence="3" id="KW-0804">Transcription</keyword>
<dbReference type="PROSITE" id="PS01124">
    <property type="entry name" value="HTH_ARAC_FAMILY_2"/>
    <property type="match status" value="1"/>
</dbReference>
<dbReference type="PRINTS" id="PR00032">
    <property type="entry name" value="HTHARAC"/>
</dbReference>
<dbReference type="PROSITE" id="PS00041">
    <property type="entry name" value="HTH_ARAC_FAMILY_1"/>
    <property type="match status" value="1"/>
</dbReference>
<organism evidence="5 6">
    <name type="scientific">Roseovarius mucosus DSM 17069</name>
    <dbReference type="NCBI Taxonomy" id="1288298"/>
    <lineage>
        <taxon>Bacteria</taxon>
        <taxon>Pseudomonadati</taxon>
        <taxon>Pseudomonadota</taxon>
        <taxon>Alphaproteobacteria</taxon>
        <taxon>Rhodobacterales</taxon>
        <taxon>Roseobacteraceae</taxon>
        <taxon>Roseovarius</taxon>
    </lineage>
</organism>
<dbReference type="OrthoDB" id="252470at2"/>
<reference evidence="5 6" key="1">
    <citation type="submission" date="2013-01" db="EMBL/GenBank/DDBJ databases">
        <authorList>
            <person name="Fiebig A."/>
            <person name="Goeker M."/>
            <person name="Klenk H.-P.P."/>
        </authorList>
    </citation>
    <scope>NUCLEOTIDE SEQUENCE [LARGE SCALE GENOMIC DNA]</scope>
    <source>
        <strain evidence="5 6">DSM 17069</strain>
    </source>
</reference>